<sequence length="307" mass="33684">MDIKGLRYFLAVSDARSFSRAANVALVSQSALSRQISLLEAELGAELFDRHARGVQLTEAGVLLRTRVHALLSQIDHIREEIREEKEEPSGEISLGFPPSLTALMVGRVLRRFQEAYPRVQIRLYEGTTAAVRERIIAADVDVGVISTMERPNDLYCSPLFTEALMLVGPASSDLSPDRPVPATRLADLPQIATTRTNSLRRIVEHALGRSDLVYRPVIEVNTRGLMFALIEDGYGYTVLPSSGVQGRITTHGISAAPIEDVSITWQVATARTRPLTVAARRMTATVREECLAAIRQGDLPTATVDV</sequence>
<dbReference type="PANTHER" id="PTHR30419">
    <property type="entry name" value="HTH-TYPE TRANSCRIPTIONAL REGULATOR YBHD"/>
    <property type="match status" value="1"/>
</dbReference>
<dbReference type="RefSeq" id="WP_157332788.1">
    <property type="nucleotide sequence ID" value="NZ_JANADL010000028.1"/>
</dbReference>
<dbReference type="GO" id="GO:0003677">
    <property type="term" value="F:DNA binding"/>
    <property type="evidence" value="ECO:0007669"/>
    <property type="project" value="UniProtKB-KW"/>
</dbReference>
<evidence type="ECO:0000259" key="6">
    <source>
        <dbReference type="PROSITE" id="PS50931"/>
    </source>
</evidence>
<gene>
    <name evidence="7" type="ORF">GPL20_25450</name>
</gene>
<dbReference type="InterPro" id="IPR036388">
    <property type="entry name" value="WH-like_DNA-bd_sf"/>
</dbReference>
<protein>
    <submittedName>
        <fullName evidence="7">LysR family transcriptional regulator</fullName>
    </submittedName>
</protein>
<reference evidence="7 8" key="1">
    <citation type="submission" date="2019-12" db="EMBL/GenBank/DDBJ databases">
        <title>Draft genome sequences Bradyrhizobium cajani AMBPC1010, Bradyrhizobium pachyrhizi AMBPC1040 and Bradyrhizobium yuanmingense ALSPC3051, three plant growth promoting strains isolated from nodules of Cajanus cajan L. in Dominican Republic.</title>
        <authorList>
            <person name="Flores-Felix J.D."/>
            <person name="Araujo J."/>
            <person name="Diaz-Alcantara C."/>
            <person name="Gonzalez-Andres F."/>
            <person name="Velazquez E."/>
        </authorList>
    </citation>
    <scope>NUCLEOTIDE SEQUENCE [LARGE SCALE GENOMIC DNA]</scope>
    <source>
        <strain evidence="7 8">1010</strain>
    </source>
</reference>
<dbReference type="EMBL" id="WQNE01000024">
    <property type="protein sequence ID" value="MVT76357.1"/>
    <property type="molecule type" value="Genomic_DNA"/>
</dbReference>
<evidence type="ECO:0000313" key="8">
    <source>
        <dbReference type="Proteomes" id="UP000449969"/>
    </source>
</evidence>
<dbReference type="InterPro" id="IPR050950">
    <property type="entry name" value="HTH-type_LysR_regulators"/>
</dbReference>
<dbReference type="FunFam" id="1.10.10.10:FF:000001">
    <property type="entry name" value="LysR family transcriptional regulator"/>
    <property type="match status" value="1"/>
</dbReference>
<keyword evidence="3" id="KW-0805">Transcription regulation</keyword>
<evidence type="ECO:0000256" key="2">
    <source>
        <dbReference type="ARBA" id="ARBA00009437"/>
    </source>
</evidence>
<dbReference type="Gene3D" id="3.40.190.290">
    <property type="match status" value="1"/>
</dbReference>
<evidence type="ECO:0000256" key="1">
    <source>
        <dbReference type="ARBA" id="ARBA00003502"/>
    </source>
</evidence>
<dbReference type="GO" id="GO:0005829">
    <property type="term" value="C:cytosol"/>
    <property type="evidence" value="ECO:0007669"/>
    <property type="project" value="TreeGrafter"/>
</dbReference>
<proteinExistence type="inferred from homology"/>
<dbReference type="Proteomes" id="UP000449969">
    <property type="component" value="Unassembled WGS sequence"/>
</dbReference>
<evidence type="ECO:0000256" key="5">
    <source>
        <dbReference type="ARBA" id="ARBA00023163"/>
    </source>
</evidence>
<organism evidence="7 8">
    <name type="scientific">Bradyrhizobium cajani</name>
    <dbReference type="NCBI Taxonomy" id="1928661"/>
    <lineage>
        <taxon>Bacteria</taxon>
        <taxon>Pseudomonadati</taxon>
        <taxon>Pseudomonadota</taxon>
        <taxon>Alphaproteobacteria</taxon>
        <taxon>Hyphomicrobiales</taxon>
        <taxon>Nitrobacteraceae</taxon>
        <taxon>Bradyrhizobium</taxon>
    </lineage>
</organism>
<dbReference type="PRINTS" id="PR00039">
    <property type="entry name" value="HTHLYSR"/>
</dbReference>
<dbReference type="InterPro" id="IPR005119">
    <property type="entry name" value="LysR_subst-bd"/>
</dbReference>
<dbReference type="AlphaFoldDB" id="A0A844TBC0"/>
<name>A0A844TBC0_9BRAD</name>
<dbReference type="InterPro" id="IPR036390">
    <property type="entry name" value="WH_DNA-bd_sf"/>
</dbReference>
<evidence type="ECO:0000313" key="7">
    <source>
        <dbReference type="EMBL" id="MVT76357.1"/>
    </source>
</evidence>
<dbReference type="SUPFAM" id="SSF46785">
    <property type="entry name" value="Winged helix' DNA-binding domain"/>
    <property type="match status" value="1"/>
</dbReference>
<dbReference type="PROSITE" id="PS50931">
    <property type="entry name" value="HTH_LYSR"/>
    <property type="match status" value="1"/>
</dbReference>
<keyword evidence="5" id="KW-0804">Transcription</keyword>
<dbReference type="InterPro" id="IPR000847">
    <property type="entry name" value="LysR_HTH_N"/>
</dbReference>
<comment type="caution">
    <text evidence="7">The sequence shown here is derived from an EMBL/GenBank/DDBJ whole genome shotgun (WGS) entry which is preliminary data.</text>
</comment>
<dbReference type="SUPFAM" id="SSF53850">
    <property type="entry name" value="Periplasmic binding protein-like II"/>
    <property type="match status" value="1"/>
</dbReference>
<keyword evidence="4" id="KW-0238">DNA-binding</keyword>
<comment type="similarity">
    <text evidence="2">Belongs to the LysR transcriptional regulatory family.</text>
</comment>
<keyword evidence="8" id="KW-1185">Reference proteome</keyword>
<dbReference type="Gene3D" id="1.10.10.10">
    <property type="entry name" value="Winged helix-like DNA-binding domain superfamily/Winged helix DNA-binding domain"/>
    <property type="match status" value="1"/>
</dbReference>
<accession>A0A844TBC0</accession>
<evidence type="ECO:0000256" key="4">
    <source>
        <dbReference type="ARBA" id="ARBA00023125"/>
    </source>
</evidence>
<evidence type="ECO:0000256" key="3">
    <source>
        <dbReference type="ARBA" id="ARBA00023015"/>
    </source>
</evidence>
<comment type="function">
    <text evidence="1">NodD regulates the expression of the nodABCFE genes which encode other nodulation proteins. NodD is also a negative regulator of its own expression. Binds flavonoids as inducers.</text>
</comment>
<feature type="domain" description="HTH lysR-type" evidence="6">
    <location>
        <begin position="1"/>
        <end position="58"/>
    </location>
</feature>
<dbReference type="Pfam" id="PF03466">
    <property type="entry name" value="LysR_substrate"/>
    <property type="match status" value="1"/>
</dbReference>
<dbReference type="Pfam" id="PF00126">
    <property type="entry name" value="HTH_1"/>
    <property type="match status" value="1"/>
</dbReference>
<dbReference type="OrthoDB" id="8479357at2"/>
<dbReference type="GO" id="GO:0003700">
    <property type="term" value="F:DNA-binding transcription factor activity"/>
    <property type="evidence" value="ECO:0007669"/>
    <property type="project" value="InterPro"/>
</dbReference>